<protein>
    <recommendedName>
        <fullName evidence="1">VWFA domain-containing protein</fullName>
    </recommendedName>
</protein>
<dbReference type="PROSITE" id="PS50234">
    <property type="entry name" value="VWFA"/>
    <property type="match status" value="1"/>
</dbReference>
<evidence type="ECO:0000313" key="2">
    <source>
        <dbReference type="EMBL" id="CAF3341484.1"/>
    </source>
</evidence>
<proteinExistence type="predicted"/>
<accession>A0A817V913</accession>
<dbReference type="Proteomes" id="UP000663865">
    <property type="component" value="Unassembled WGS sequence"/>
</dbReference>
<evidence type="ECO:0000313" key="3">
    <source>
        <dbReference type="Proteomes" id="UP000663865"/>
    </source>
</evidence>
<gene>
    <name evidence="2" type="ORF">KIK155_LOCUS2750</name>
</gene>
<feature type="domain" description="VWFA" evidence="1">
    <location>
        <begin position="183"/>
        <end position="388"/>
    </location>
</feature>
<reference evidence="2" key="1">
    <citation type="submission" date="2021-02" db="EMBL/GenBank/DDBJ databases">
        <authorList>
            <person name="Nowell W R."/>
        </authorList>
    </citation>
    <scope>NUCLEOTIDE SEQUENCE</scope>
</reference>
<dbReference type="Pfam" id="PF13768">
    <property type="entry name" value="VWA_3"/>
    <property type="match status" value="1"/>
</dbReference>
<sequence>MTYKLNMLSFIFLVTQKQSTGLHGLHLVNSNAWERHHELPINGVRSERQMHRIMSKLAKSKQSADRIQHLVYEIKNSPQAFSGDQVIALASYFSGTEIVLTLHLLDNHLFGLRCDQAVKLLQMIPASEERLEALQVIDENLLDPVNCFQLRHLFPSNLLPQVDKILAEARGQSHIYGSINSSRVIFLIDTSSSMSTEFETRCGQNFNRLQYIVHDLHKLLHHRVQSNFKFNIIHFDTHVHRWKECLTLATPHHLKQAEHYLDHLEAKGQTNTHDALQEALCDEEADTIYLLSGGEPSMGMNTILSDLQVWLQQRQHPCVIHTIAFLMGHTSDDPKPRKFMAKIAAMTGGVFRCMDPCTPIHQEFGDDLYSDDPDFNDDEFLDFFQERLKDVPAQLLGNVGLQTQQQNSSLAATVKHTAH</sequence>
<dbReference type="InterPro" id="IPR002035">
    <property type="entry name" value="VWF_A"/>
</dbReference>
<evidence type="ECO:0000259" key="1">
    <source>
        <dbReference type="PROSITE" id="PS50234"/>
    </source>
</evidence>
<dbReference type="SMART" id="SM00327">
    <property type="entry name" value="VWA"/>
    <property type="match status" value="1"/>
</dbReference>
<organism evidence="2 3">
    <name type="scientific">Rotaria socialis</name>
    <dbReference type="NCBI Taxonomy" id="392032"/>
    <lineage>
        <taxon>Eukaryota</taxon>
        <taxon>Metazoa</taxon>
        <taxon>Spiralia</taxon>
        <taxon>Gnathifera</taxon>
        <taxon>Rotifera</taxon>
        <taxon>Eurotatoria</taxon>
        <taxon>Bdelloidea</taxon>
        <taxon>Philodinida</taxon>
        <taxon>Philodinidae</taxon>
        <taxon>Rotaria</taxon>
    </lineage>
</organism>
<dbReference type="PANTHER" id="PTHR46785">
    <property type="entry name" value="VON WILLEBRAND FACTOR A DOMAIN-CONTAINING PROTEIN 3B"/>
    <property type="match status" value="1"/>
</dbReference>
<dbReference type="EMBL" id="CAJNYV010000086">
    <property type="protein sequence ID" value="CAF3341484.1"/>
    <property type="molecule type" value="Genomic_DNA"/>
</dbReference>
<dbReference type="Gene3D" id="3.40.50.410">
    <property type="entry name" value="von Willebrand factor, type A domain"/>
    <property type="match status" value="1"/>
</dbReference>
<dbReference type="AlphaFoldDB" id="A0A817V913"/>
<dbReference type="InterPro" id="IPR036465">
    <property type="entry name" value="vWFA_dom_sf"/>
</dbReference>
<dbReference type="SUPFAM" id="SSF53300">
    <property type="entry name" value="vWA-like"/>
    <property type="match status" value="1"/>
</dbReference>
<comment type="caution">
    <text evidence="2">The sequence shown here is derived from an EMBL/GenBank/DDBJ whole genome shotgun (WGS) entry which is preliminary data.</text>
</comment>
<name>A0A817V913_9BILA</name>
<dbReference type="PANTHER" id="PTHR46785:SF1">
    <property type="entry name" value="VON WILLEBRAND FACTOR A DOMAIN-CONTAINING PROTEIN 3B"/>
    <property type="match status" value="1"/>
</dbReference>